<sequence>MREGKRQPGWMRRRLRVRRPIGGSERVRRWLRFAGPRRGTMPDAPPAPAYAGNVVPLRPAA</sequence>
<dbReference type="EMBL" id="BPQR01000034">
    <property type="protein sequence ID" value="GJE06742.1"/>
    <property type="molecule type" value="Genomic_DNA"/>
</dbReference>
<dbReference type="Proteomes" id="UP001055102">
    <property type="component" value="Unassembled WGS sequence"/>
</dbReference>
<protein>
    <submittedName>
        <fullName evidence="2">Uncharacterized protein</fullName>
    </submittedName>
</protein>
<gene>
    <name evidence="2" type="ORF">AOPFMNJM_2064</name>
</gene>
<comment type="caution">
    <text evidence="2">The sequence shown here is derived from an EMBL/GenBank/DDBJ whole genome shotgun (WGS) entry which is preliminary data.</text>
</comment>
<evidence type="ECO:0000313" key="2">
    <source>
        <dbReference type="EMBL" id="GJE06742.1"/>
    </source>
</evidence>
<evidence type="ECO:0000313" key="3">
    <source>
        <dbReference type="Proteomes" id="UP001055102"/>
    </source>
</evidence>
<accession>A0ABQ4SUG9</accession>
<reference evidence="2" key="2">
    <citation type="submission" date="2021-08" db="EMBL/GenBank/DDBJ databases">
        <authorList>
            <person name="Tani A."/>
            <person name="Ola A."/>
            <person name="Ogura Y."/>
            <person name="Katsura K."/>
            <person name="Hayashi T."/>
        </authorList>
    </citation>
    <scope>NUCLEOTIDE SEQUENCE</scope>
    <source>
        <strain evidence="2">LMG 23639</strain>
    </source>
</reference>
<proteinExistence type="predicted"/>
<organism evidence="2 3">
    <name type="scientific">Methylobacterium jeotgali</name>
    <dbReference type="NCBI Taxonomy" id="381630"/>
    <lineage>
        <taxon>Bacteria</taxon>
        <taxon>Pseudomonadati</taxon>
        <taxon>Pseudomonadota</taxon>
        <taxon>Alphaproteobacteria</taxon>
        <taxon>Hyphomicrobiales</taxon>
        <taxon>Methylobacteriaceae</taxon>
        <taxon>Methylobacterium</taxon>
    </lineage>
</organism>
<name>A0ABQ4SUG9_9HYPH</name>
<dbReference type="RefSeq" id="WP_238275606.1">
    <property type="nucleotide sequence ID" value="NZ_BPQR01000034.1"/>
</dbReference>
<keyword evidence="3" id="KW-1185">Reference proteome</keyword>
<evidence type="ECO:0000256" key="1">
    <source>
        <dbReference type="SAM" id="MobiDB-lite"/>
    </source>
</evidence>
<feature type="region of interest" description="Disordered" evidence="1">
    <location>
        <begin position="36"/>
        <end position="61"/>
    </location>
</feature>
<reference evidence="2" key="1">
    <citation type="journal article" date="2021" name="Front. Microbiol.">
        <title>Comprehensive Comparative Genomics and Phenotyping of Methylobacterium Species.</title>
        <authorList>
            <person name="Alessa O."/>
            <person name="Ogura Y."/>
            <person name="Fujitani Y."/>
            <person name="Takami H."/>
            <person name="Hayashi T."/>
            <person name="Sahin N."/>
            <person name="Tani A."/>
        </authorList>
    </citation>
    <scope>NUCLEOTIDE SEQUENCE</scope>
    <source>
        <strain evidence="2">LMG 23639</strain>
    </source>
</reference>